<evidence type="ECO:0000313" key="2">
    <source>
        <dbReference type="EMBL" id="XBS69323.1"/>
    </source>
</evidence>
<gene>
    <name evidence="2" type="ORF">ABK905_23265</name>
</gene>
<organism evidence="2">
    <name type="scientific">Acerihabitans sp. KWT182</name>
    <dbReference type="NCBI Taxonomy" id="3157919"/>
    <lineage>
        <taxon>Bacteria</taxon>
        <taxon>Pseudomonadati</taxon>
        <taxon>Pseudomonadota</taxon>
        <taxon>Gammaproteobacteria</taxon>
        <taxon>Enterobacterales</taxon>
        <taxon>Pectobacteriaceae</taxon>
        <taxon>Acerihabitans</taxon>
    </lineage>
</organism>
<feature type="compositionally biased region" description="Low complexity" evidence="1">
    <location>
        <begin position="164"/>
        <end position="173"/>
    </location>
</feature>
<evidence type="ECO:0000256" key="1">
    <source>
        <dbReference type="SAM" id="MobiDB-lite"/>
    </source>
</evidence>
<name>A0AAU7Q8A9_9GAMM</name>
<accession>A0AAU7Q8A9</accession>
<protein>
    <submittedName>
        <fullName evidence="2">Uncharacterized protein</fullName>
    </submittedName>
</protein>
<reference evidence="2" key="1">
    <citation type="submission" date="2024-06" db="EMBL/GenBank/DDBJ databases">
        <authorList>
            <person name="Coelho C."/>
            <person name="Bento M."/>
            <person name="Garcia E."/>
            <person name="Camelo A."/>
            <person name="Brandao I."/>
            <person name="Espirito Santo C."/>
            <person name="Trovao J."/>
            <person name="Verissimo A."/>
            <person name="Costa J."/>
            <person name="Tiago I."/>
        </authorList>
    </citation>
    <scope>NUCLEOTIDE SEQUENCE</scope>
    <source>
        <strain evidence="2">KWT182</strain>
    </source>
</reference>
<sequence>MDEDAREYYRDQLYQRAARVFLVNDADIEKTRRFFEELWHAGKALTKDTHIRDTTRRRGKVIDVYDVTGSNCATHSVSGLRASGSKIFETYYTSLTTQIPIARKENFTIPISMQHFLIEKSKNSFSMDVHEMTKNFINHFPSLKNPTLKKSSTKEEIESFAAQTSSALGSSTGYSGGTTGGSLGASYELE</sequence>
<feature type="region of interest" description="Disordered" evidence="1">
    <location>
        <begin position="163"/>
        <end position="190"/>
    </location>
</feature>
<proteinExistence type="predicted"/>
<dbReference type="AlphaFoldDB" id="A0AAU7Q8A9"/>
<dbReference type="EMBL" id="CP157947">
    <property type="protein sequence ID" value="XBS69323.1"/>
    <property type="molecule type" value="Genomic_DNA"/>
</dbReference>
<feature type="compositionally biased region" description="Gly residues" evidence="1">
    <location>
        <begin position="174"/>
        <end position="183"/>
    </location>
</feature>